<keyword evidence="4" id="KW-0812">Transmembrane</keyword>
<feature type="compositionally biased region" description="Low complexity" evidence="3">
    <location>
        <begin position="371"/>
        <end position="383"/>
    </location>
</feature>
<keyword evidence="4" id="KW-1133">Transmembrane helix</keyword>
<accession>A0A1Y2LMG7</accession>
<keyword evidence="4" id="KW-0472">Membrane</keyword>
<name>A0A1Y2LMG7_EPING</name>
<keyword evidence="6" id="KW-1185">Reference proteome</keyword>
<evidence type="ECO:0000256" key="2">
    <source>
        <dbReference type="ARBA" id="ARBA00014286"/>
    </source>
</evidence>
<evidence type="ECO:0000256" key="1">
    <source>
        <dbReference type="ARBA" id="ARBA00008858"/>
    </source>
</evidence>
<dbReference type="SUPFAM" id="SSF51695">
    <property type="entry name" value="PLC-like phosphodiesterases"/>
    <property type="match status" value="1"/>
</dbReference>
<proteinExistence type="inferred from homology"/>
<dbReference type="GO" id="GO:0006629">
    <property type="term" value="P:lipid metabolic process"/>
    <property type="evidence" value="ECO:0007669"/>
    <property type="project" value="InterPro"/>
</dbReference>
<dbReference type="FunCoup" id="A0A1Y2LMG7">
    <property type="interactions" value="6"/>
</dbReference>
<dbReference type="EMBL" id="KZ107856">
    <property type="protein sequence ID" value="OSS44809.1"/>
    <property type="molecule type" value="Genomic_DNA"/>
</dbReference>
<gene>
    <name evidence="5" type="ORF">B5807_10716</name>
</gene>
<evidence type="ECO:0000256" key="3">
    <source>
        <dbReference type="SAM" id="MobiDB-lite"/>
    </source>
</evidence>
<dbReference type="OMA" id="HWGCTGV"/>
<comment type="similarity">
    <text evidence="1">Belongs to the AIM6 family.</text>
</comment>
<dbReference type="InterPro" id="IPR051236">
    <property type="entry name" value="HAT_RTT109-like"/>
</dbReference>
<protein>
    <recommendedName>
        <fullName evidence="2">Altered inheritance of mitochondria protein 6</fullName>
    </recommendedName>
</protein>
<dbReference type="Proteomes" id="UP000193240">
    <property type="component" value="Unassembled WGS sequence"/>
</dbReference>
<dbReference type="PANTHER" id="PTHR31571">
    <property type="entry name" value="ALTERED INHERITANCE OF MITOCHONDRIA PROTEIN 6"/>
    <property type="match status" value="1"/>
</dbReference>
<dbReference type="InterPro" id="IPR017946">
    <property type="entry name" value="PLC-like_Pdiesterase_TIM-brl"/>
</dbReference>
<evidence type="ECO:0000256" key="4">
    <source>
        <dbReference type="SAM" id="Phobius"/>
    </source>
</evidence>
<dbReference type="AlphaFoldDB" id="A0A1Y2LMG7"/>
<organism evidence="5 6">
    <name type="scientific">Epicoccum nigrum</name>
    <name type="common">Soil fungus</name>
    <name type="synonym">Epicoccum purpurascens</name>
    <dbReference type="NCBI Taxonomy" id="105696"/>
    <lineage>
        <taxon>Eukaryota</taxon>
        <taxon>Fungi</taxon>
        <taxon>Dikarya</taxon>
        <taxon>Ascomycota</taxon>
        <taxon>Pezizomycotina</taxon>
        <taxon>Dothideomycetes</taxon>
        <taxon>Pleosporomycetidae</taxon>
        <taxon>Pleosporales</taxon>
        <taxon>Pleosporineae</taxon>
        <taxon>Didymellaceae</taxon>
        <taxon>Epicoccum</taxon>
    </lineage>
</organism>
<evidence type="ECO:0000313" key="5">
    <source>
        <dbReference type="EMBL" id="OSS44809.1"/>
    </source>
</evidence>
<dbReference type="STRING" id="105696.A0A1Y2LMG7"/>
<dbReference type="GO" id="GO:0008081">
    <property type="term" value="F:phosphoric diester hydrolase activity"/>
    <property type="evidence" value="ECO:0007669"/>
    <property type="project" value="InterPro"/>
</dbReference>
<dbReference type="InParanoid" id="A0A1Y2LMG7"/>
<evidence type="ECO:0000313" key="6">
    <source>
        <dbReference type="Proteomes" id="UP000193240"/>
    </source>
</evidence>
<feature type="region of interest" description="Disordered" evidence="3">
    <location>
        <begin position="371"/>
        <end position="392"/>
    </location>
</feature>
<dbReference type="PANTHER" id="PTHR31571:SF1">
    <property type="entry name" value="ALTERED INHERITANCE OF MITOCHONDRIA PROTEIN 6"/>
    <property type="match status" value="1"/>
</dbReference>
<sequence>MTSTMSELREASRSAQPLLHNHLTSDFDVSRAKSPGAGKDFSTVTERALEDGDISDSSSEASLGSHPTFWGRCLMAVRRRRPSLPRLDYESGRLPAFEKRRRARKFVWKKRHGGWGCLGIVGCIVLFFGCVHIVNVGLGYVPLIHDDPAAFALDWSQPNQASTDMASYLLDITKDVTPIPCHSHNDYWRRVPLYDALRWGCTGVEADVWLFDEDLYVGHSTHALTKTRTFRSMYVDPLVKMLDHKNDKATSLVTTDANSTSQSGVFDTAPRQTLVLLVDFKNNGSAIFPYVSAQIAALREKGYLTYYNGVETIEGPITVVATGNAPFDMVVANSTYRDIFFDAPLDRLALAPGTTTAGLLDQAQYDDANSTAPAAATSPVSTSGQGTVGTAPDSHFDSTNSFYASTNFKKSIGRIWWGRVTAAQRELITAQIEGAHARGLKARYWGAPKWPVALRNRVWWDLVEMGVDYLNGDDLQGMTRWDWGVRRHWGVV</sequence>
<feature type="transmembrane region" description="Helical" evidence="4">
    <location>
        <begin position="114"/>
        <end position="134"/>
    </location>
</feature>
<reference evidence="5 6" key="1">
    <citation type="journal article" date="2017" name="Genome Announc.">
        <title>Genome sequence of the saprophytic ascomycete Epicoccum nigrum ICMP 19927 strain isolated from New Zealand.</title>
        <authorList>
            <person name="Fokin M."/>
            <person name="Fleetwood D."/>
            <person name="Weir B.S."/>
            <person name="Villas-Boas S.G."/>
        </authorList>
    </citation>
    <scope>NUCLEOTIDE SEQUENCE [LARGE SCALE GENOMIC DNA]</scope>
    <source>
        <strain evidence="5 6">ICMP 19927</strain>
    </source>
</reference>